<dbReference type="InterPro" id="IPR011993">
    <property type="entry name" value="PH-like_dom_sf"/>
</dbReference>
<keyword evidence="3" id="KW-0493">Microtubule</keyword>
<dbReference type="GO" id="GO:0007010">
    <property type="term" value="P:cytoskeleton organization"/>
    <property type="evidence" value="ECO:0007669"/>
    <property type="project" value="UniProtKB-ARBA"/>
</dbReference>
<feature type="compositionally biased region" description="Polar residues" evidence="11">
    <location>
        <begin position="420"/>
        <end position="437"/>
    </location>
</feature>
<keyword evidence="6 9" id="KW-0505">Motor protein</keyword>
<dbReference type="InterPro" id="IPR008271">
    <property type="entry name" value="Ser/Thr_kinase_AS"/>
</dbReference>
<feature type="coiled-coil region" evidence="10">
    <location>
        <begin position="2198"/>
        <end position="2256"/>
    </location>
</feature>
<dbReference type="Proteomes" id="UP001530293">
    <property type="component" value="Unassembled WGS sequence"/>
</dbReference>
<keyword evidence="7" id="KW-0206">Cytoskeleton</keyword>
<accession>A0ABD3M322</accession>
<feature type="compositionally biased region" description="Polar residues" evidence="11">
    <location>
        <begin position="64"/>
        <end position="79"/>
    </location>
</feature>
<feature type="compositionally biased region" description="Low complexity" evidence="11">
    <location>
        <begin position="237"/>
        <end position="251"/>
    </location>
</feature>
<feature type="coiled-coil region" evidence="10">
    <location>
        <begin position="1917"/>
        <end position="1965"/>
    </location>
</feature>
<feature type="compositionally biased region" description="Polar residues" evidence="11">
    <location>
        <begin position="164"/>
        <end position="189"/>
    </location>
</feature>
<feature type="region of interest" description="Disordered" evidence="11">
    <location>
        <begin position="409"/>
        <end position="440"/>
    </location>
</feature>
<evidence type="ECO:0000256" key="6">
    <source>
        <dbReference type="ARBA" id="ARBA00023175"/>
    </source>
</evidence>
<dbReference type="Pfam" id="PF00069">
    <property type="entry name" value="Pkinase"/>
    <property type="match status" value="1"/>
</dbReference>
<dbReference type="InterPro" id="IPR019821">
    <property type="entry name" value="Kinesin_motor_CS"/>
</dbReference>
<dbReference type="SMART" id="SM00129">
    <property type="entry name" value="KISc"/>
    <property type="match status" value="1"/>
</dbReference>
<dbReference type="GO" id="GO:0005524">
    <property type="term" value="F:ATP binding"/>
    <property type="evidence" value="ECO:0007669"/>
    <property type="project" value="UniProtKB-UniRule"/>
</dbReference>
<dbReference type="SUPFAM" id="SSF52540">
    <property type="entry name" value="P-loop containing nucleoside triphosphate hydrolases"/>
    <property type="match status" value="1"/>
</dbReference>
<keyword evidence="15" id="KW-1185">Reference proteome</keyword>
<dbReference type="PANTHER" id="PTHR47969">
    <property type="entry name" value="CHROMOSOME-ASSOCIATED KINESIN KIF4A-RELATED"/>
    <property type="match status" value="1"/>
</dbReference>
<protein>
    <submittedName>
        <fullName evidence="14">Uncharacterized protein</fullName>
    </submittedName>
</protein>
<dbReference type="InterPro" id="IPR027640">
    <property type="entry name" value="Kinesin-like_fam"/>
</dbReference>
<evidence type="ECO:0000256" key="3">
    <source>
        <dbReference type="ARBA" id="ARBA00022701"/>
    </source>
</evidence>
<keyword evidence="5 9" id="KW-0067">ATP-binding</keyword>
<evidence type="ECO:0000256" key="2">
    <source>
        <dbReference type="ARBA" id="ARBA00022490"/>
    </source>
</evidence>
<dbReference type="PROSITE" id="PS50067">
    <property type="entry name" value="KINESIN_MOTOR_2"/>
    <property type="match status" value="1"/>
</dbReference>
<dbReference type="SMART" id="SM00233">
    <property type="entry name" value="PH"/>
    <property type="match status" value="1"/>
</dbReference>
<feature type="coiled-coil region" evidence="10">
    <location>
        <begin position="1705"/>
        <end position="1767"/>
    </location>
</feature>
<dbReference type="SUPFAM" id="SSF50729">
    <property type="entry name" value="PH domain-like"/>
    <property type="match status" value="1"/>
</dbReference>
<feature type="region of interest" description="Disordered" evidence="11">
    <location>
        <begin position="164"/>
        <end position="203"/>
    </location>
</feature>
<feature type="binding site" evidence="9">
    <location>
        <begin position="1094"/>
        <end position="1101"/>
    </location>
    <ligand>
        <name>ATP</name>
        <dbReference type="ChEBI" id="CHEBI:30616"/>
    </ligand>
</feature>
<dbReference type="Gene3D" id="3.30.200.20">
    <property type="entry name" value="Phosphorylase Kinase, domain 1"/>
    <property type="match status" value="1"/>
</dbReference>
<feature type="region of interest" description="Disordered" evidence="11">
    <location>
        <begin position="1402"/>
        <end position="1432"/>
    </location>
</feature>
<evidence type="ECO:0000256" key="10">
    <source>
        <dbReference type="SAM" id="Coils"/>
    </source>
</evidence>
<feature type="compositionally biased region" description="Polar residues" evidence="11">
    <location>
        <begin position="43"/>
        <end position="56"/>
    </location>
</feature>
<dbReference type="CDD" id="cd00106">
    <property type="entry name" value="KISc"/>
    <property type="match status" value="1"/>
</dbReference>
<feature type="coiled-coil region" evidence="10">
    <location>
        <begin position="2335"/>
        <end position="2450"/>
    </location>
</feature>
<feature type="compositionally biased region" description="Basic and acidic residues" evidence="11">
    <location>
        <begin position="2799"/>
        <end position="2810"/>
    </location>
</feature>
<dbReference type="GO" id="GO:0003774">
    <property type="term" value="F:cytoskeletal motor activity"/>
    <property type="evidence" value="ECO:0007669"/>
    <property type="project" value="UniProtKB-UniRule"/>
</dbReference>
<comment type="caution">
    <text evidence="14">The sequence shown here is derived from an EMBL/GenBank/DDBJ whole genome shotgun (WGS) entry which is preliminary data.</text>
</comment>
<evidence type="ECO:0000256" key="5">
    <source>
        <dbReference type="ARBA" id="ARBA00022840"/>
    </source>
</evidence>
<feature type="compositionally biased region" description="Basic and acidic residues" evidence="11">
    <location>
        <begin position="227"/>
        <end position="236"/>
    </location>
</feature>
<dbReference type="PROSITE" id="PS50011">
    <property type="entry name" value="PROTEIN_KINASE_DOM"/>
    <property type="match status" value="1"/>
</dbReference>
<dbReference type="InterPro" id="IPR036961">
    <property type="entry name" value="Kinesin_motor_dom_sf"/>
</dbReference>
<dbReference type="Gene3D" id="3.40.850.10">
    <property type="entry name" value="Kinesin motor domain"/>
    <property type="match status" value="1"/>
</dbReference>
<evidence type="ECO:0000256" key="11">
    <source>
        <dbReference type="SAM" id="MobiDB-lite"/>
    </source>
</evidence>
<dbReference type="GO" id="GO:0007018">
    <property type="term" value="P:microtubule-based movement"/>
    <property type="evidence" value="ECO:0007669"/>
    <property type="project" value="UniProtKB-ARBA"/>
</dbReference>
<evidence type="ECO:0000256" key="9">
    <source>
        <dbReference type="PROSITE-ProRule" id="PRU00283"/>
    </source>
</evidence>
<feature type="coiled-coil region" evidence="10">
    <location>
        <begin position="2001"/>
        <end position="2059"/>
    </location>
</feature>
<dbReference type="InterPro" id="IPR001849">
    <property type="entry name" value="PH_domain"/>
</dbReference>
<dbReference type="SMART" id="SM00220">
    <property type="entry name" value="S_TKc"/>
    <property type="match status" value="1"/>
</dbReference>
<dbReference type="InterPro" id="IPR011009">
    <property type="entry name" value="Kinase-like_dom_sf"/>
</dbReference>
<dbReference type="PRINTS" id="PR00380">
    <property type="entry name" value="KINESINHEAVY"/>
</dbReference>
<dbReference type="FunFam" id="3.40.850.10:FF:000019">
    <property type="entry name" value="Kinesin-like protein KIN-5D"/>
    <property type="match status" value="1"/>
</dbReference>
<dbReference type="InterPro" id="IPR000719">
    <property type="entry name" value="Prot_kinase_dom"/>
</dbReference>
<dbReference type="SUPFAM" id="SSF56112">
    <property type="entry name" value="Protein kinase-like (PK-like)"/>
    <property type="match status" value="1"/>
</dbReference>
<evidence type="ECO:0000256" key="7">
    <source>
        <dbReference type="ARBA" id="ARBA00023212"/>
    </source>
</evidence>
<evidence type="ECO:0000313" key="14">
    <source>
        <dbReference type="EMBL" id="KAL3758067.1"/>
    </source>
</evidence>
<feature type="region of interest" description="Disordered" evidence="11">
    <location>
        <begin position="285"/>
        <end position="315"/>
    </location>
</feature>
<dbReference type="EMBL" id="JALLBG020000241">
    <property type="protein sequence ID" value="KAL3758067.1"/>
    <property type="molecule type" value="Genomic_DNA"/>
</dbReference>
<reference evidence="14 15" key="1">
    <citation type="submission" date="2024-10" db="EMBL/GenBank/DDBJ databases">
        <title>Updated reference genomes for cyclostephanoid diatoms.</title>
        <authorList>
            <person name="Roberts W.R."/>
            <person name="Alverson A.J."/>
        </authorList>
    </citation>
    <scope>NUCLEOTIDE SEQUENCE [LARGE SCALE GENOMIC DNA]</scope>
    <source>
        <strain evidence="14 15">AJA232-27</strain>
    </source>
</reference>
<feature type="region of interest" description="Disordered" evidence="11">
    <location>
        <begin position="2777"/>
        <end position="2880"/>
    </location>
</feature>
<feature type="region of interest" description="Disordered" evidence="11">
    <location>
        <begin position="220"/>
        <end position="257"/>
    </location>
</feature>
<dbReference type="Gene3D" id="1.10.510.10">
    <property type="entry name" value="Transferase(Phosphotransferase) domain 1"/>
    <property type="match status" value="1"/>
</dbReference>
<feature type="coiled-coil region" evidence="10">
    <location>
        <begin position="2490"/>
        <end position="2541"/>
    </location>
</feature>
<keyword evidence="2" id="KW-0963">Cytoplasm</keyword>
<feature type="compositionally biased region" description="Basic residues" evidence="11">
    <location>
        <begin position="2871"/>
        <end position="2880"/>
    </location>
</feature>
<feature type="coiled-coil region" evidence="10">
    <location>
        <begin position="2566"/>
        <end position="2593"/>
    </location>
</feature>
<dbReference type="PANTHER" id="PTHR47969:SF29">
    <property type="entry name" value="KINESIN-LIKE PROTEIN"/>
    <property type="match status" value="1"/>
</dbReference>
<evidence type="ECO:0000313" key="15">
    <source>
        <dbReference type="Proteomes" id="UP001530293"/>
    </source>
</evidence>
<sequence>MSGPKQWVAKIHRKTSSRSNLSGSPLDDRTISSPPMAIVDVWSGSTASPTQRSSESALGEPPTECSNSSLDSGSTWLTQSPSTTPPKKTWEKNYKSFLKKTGKHPPKVPLAPVVHRTNRMIPHSSSPVLSTFLPVGRDRAHSHTSVVVNDSGTNLVDGFDEQSQHNAQAVGSTTSVNHLSSADDSNHTQFFGPHSPAKSKDSSLRGGVFFKRLQHKRTTSVGTLDVTMRKGVDRKNSPTTTPPGSAASTPTQKRVPSVQEGIDTAAADMQNLLVPMSISSFPLAGEHAQMSTSQGDNNDDNDLDHARHHGLGPPASLMPPTFSRVQSMSSTPIIHEGKPSAAIKKDEEGLIRERKKAFTDFHNTGVDSSSAYLGDELSLHRNSFFLSSMAYPVGSAGVKGNSRHTYTGSNSFDAKKAGVSPSTSMGSISETSPQTIINDAHISPERSLRSLKGPEHWTKGERHAIIPAVLCMCPIQVLNSIMSTDDGVTRRPSLQSPQRGLGIGSIISDADGGDSNGWFFADHYQPIVAGGGSLPVSITGGSFHPSAFDKIILGKATVAPLGMRSYLNEVYGWCTGVFILRQNYLFEYREGDSTNGLPWGFAHLPLAEAYPHKHFTNALHLDFFDRPCCKSGKRSLLLRVESKSERDRWVSLLHSASRMTIHDLYDVDESDGAPTFGQGRYATVRPARRKDRRRATSFSDTRYLHATNSQENFRNVTSADTEGTMQEYQCALKIIDKKEFWSRVKKGRERADTLVREAAVQTTLAVLGNDTAGFIQLKNIFETSEQLVLELELLDGTDLFQYVSSRGVLDETEAAHIMRDLLNCLNGLEKIGIAHRDVKPANLLMCRSENSDGTKVKLADFGMASFVGIDNLVRGRCGTPGFVAPEILLTGVNEGYGNKVDMFSAGVTLYVMLAGYEPFYGESEAELIIANREAKVDFPHADWEREAAAPANIRVLVRVRPFSDREARSSHLEIDDGGMTSAIDFGMGDTNTATSTANTTSSSSSSATIHGSMHKESKGTIYLVDQNSGAGGGYGSGYDSGANNNSNYASAASRSFTYDAVFGPQSKQSQIFDSIKGIVDAVCAGYNGTIVAYGQTGSGKTYTIFGEDGLQDDDNAGLVQRSLKSIFDKISEQSVIIPTAIESGVGIGIGGNGVASIRTTTKASFFEIYNERVYDLLSPNEHMTDDDKGLLVREDATKGVYVEGLAEVEVSDTTEAMDVLRAGLDNRSVASTNMNRVSSRSHALFALTVKSELFSENGISKVRMSKFTLVDLAGSERQKTTAADGDRLKEACNINNSLLCLGQVINALVDREKGKLNHVAFRNTNLTFLLRDSFGGNSKTCLVATVSPSYASLTETVSTLKFAQRAKLIKNTAVLNENTCGSVADLQSEIARLRAELELKHGSVQPVKSDDQPMNDRGLPPLAPRPNADTEKPASNIIVSALRNQNSMLSKKVKVLKDVSSQREMQVNLLKRKVQQETLIRKCKERRITYLSSKGKTSGIENNDEVAALREEVAVLQEQVQAQPHDPVEWMLKYKEEKAKVEEMEANAAITFGSNEKTEMEASLVLLLDERDSLQQKVKELSNERNVEIDAIINDVTTLENSNVMLQSQLDEKLSTIKANEKKIQSDAAHIEELQQELKGTLDRLEISQKELEAGMQKTLELQESVDRIKIEVSEANEAVAVHQCKVEVAHNELETTTKLHDEALAAMNTKLGDLQTNLNDAMKENESLKQKLQVLSDDLQSKVIQMDSLELAKNEALQQLEVSRTKNGADMESFKLREEALMAEIDEMKTGFESILAEKTQAIESVNVQNASLLAEVEEMKTQLISLQRRVDSTDPLHDIVATLEDEIILANIEANQASEQRIFNEADLHRTIRWQDHLHETQLADLSDELATNEGNVIHLSREKTSVQMEPTNVSQQLLEKTNEFEDKISSLESDNAVLRENVRTLEAEQENAEVLRKEHDQTVLLLEQHTNQNHTLMAEMDEIKVGFESSLAEKTQAIESVNVQNASLSSEVEDLKTRLTSLQRNVDSIDPLRDVIATLEDEIILANIEANQASEQRIFNEADLHRTIRWQDHLHETQLADLSDELTINEVMINCLSREKSDTQMALTNVSQQLREKTDEFEDKISSLESDNSTLRENVRTLEAEQENAEDLKKDLAQTVLLLEHHTNQNHTLMAEIDEMRAGFESSLAEKTQAIESVNVQNASLSSEVEEMKTQLNSLQRHVDSTSSLHDVIATLEDDITLANIEAKQASAQRIFNEADLERSIRLHDQLHETQLAGLSDELAINEVKINCISREKSDTLVELANVSRQLVNQNDEFKDKISSLGNENSTLRDIVRTLEADQENAEDLQKAHDQAVLLLEQHNNQNHTLSAAVEELKRERDDLQQASQAKIANLEMDLSNAVGSNNTLKEQLMKVSDELGAKATQLKTLEEERDEGLRQLSLLQEQHSAGNELFKQQELSMTSDVTKANETIESLLADKAAVAADLENAVLRCTSLTNEVEMLKSQVTSLQKQCDTVSTLDAEVARVTTEKDEVQARFIASEARIEQLAAALDAAHSNDGKLVILLKEKEDIQKELDDISKEFAEKERAMGCQIEMLVNEVSIMKEEKSTKEHNENELLSKLDSMKEENASLAAQLSDSKEKISEFESANESSRNEWTKSQAECERLNAEVQINVDRVHELEVLLENANASCKELSEQIATMSADNETPADLKSMEEGVVAAVNKQFVEMPSSENPPDWESSPINHINNPLTDSTFCADDTFDESMFLPNVQEEPKSPLADGNKSPPTFLPNVQEEPKSPQTDENKSPPTPLTSNKRVLFAPAEDDSNVKVEAKTATPVQRMTRSMRNKARTPLGESAVQNASSTTRKGRTKRQKN</sequence>
<keyword evidence="10" id="KW-0175">Coiled coil</keyword>
<evidence type="ECO:0000259" key="13">
    <source>
        <dbReference type="PROSITE" id="PS50067"/>
    </source>
</evidence>
<feature type="coiled-coil region" evidence="10">
    <location>
        <begin position="2619"/>
        <end position="2709"/>
    </location>
</feature>
<feature type="domain" description="Kinesin motor" evidence="13">
    <location>
        <begin position="952"/>
        <end position="1369"/>
    </location>
</feature>
<feature type="region of interest" description="Disordered" evidence="11">
    <location>
        <begin position="1"/>
        <end position="89"/>
    </location>
</feature>
<keyword evidence="4 9" id="KW-0547">Nucleotide-binding</keyword>
<feature type="coiled-coil region" evidence="10">
    <location>
        <begin position="1617"/>
        <end position="1651"/>
    </location>
</feature>
<evidence type="ECO:0000256" key="4">
    <source>
        <dbReference type="ARBA" id="ARBA00022741"/>
    </source>
</evidence>
<proteinExistence type="inferred from homology"/>
<dbReference type="PROSITE" id="PS00411">
    <property type="entry name" value="KINESIN_MOTOR_1"/>
    <property type="match status" value="1"/>
</dbReference>
<evidence type="ECO:0000256" key="8">
    <source>
        <dbReference type="ARBA" id="ARBA00034704"/>
    </source>
</evidence>
<dbReference type="GO" id="GO:0005874">
    <property type="term" value="C:microtubule"/>
    <property type="evidence" value="ECO:0007669"/>
    <property type="project" value="UniProtKB-KW"/>
</dbReference>
<evidence type="ECO:0000256" key="1">
    <source>
        <dbReference type="ARBA" id="ARBA00004245"/>
    </source>
</evidence>
<feature type="coiled-coil region" evidence="10">
    <location>
        <begin position="1804"/>
        <end position="1862"/>
    </location>
</feature>
<name>A0ABD3M322_9STRA</name>
<dbReference type="PROSITE" id="PS00108">
    <property type="entry name" value="PROTEIN_KINASE_ST"/>
    <property type="match status" value="1"/>
</dbReference>
<comment type="similarity">
    <text evidence="8">Belongs to the TRAFAC class myosin-kinesin ATPase superfamily. Kinesin family. KIN-5/BimC subfamily.</text>
</comment>
<organism evidence="14 15">
    <name type="scientific">Discostella pseudostelligera</name>
    <dbReference type="NCBI Taxonomy" id="259834"/>
    <lineage>
        <taxon>Eukaryota</taxon>
        <taxon>Sar</taxon>
        <taxon>Stramenopiles</taxon>
        <taxon>Ochrophyta</taxon>
        <taxon>Bacillariophyta</taxon>
        <taxon>Coscinodiscophyceae</taxon>
        <taxon>Thalassiosirophycidae</taxon>
        <taxon>Stephanodiscales</taxon>
        <taxon>Stephanodiscaceae</taxon>
        <taxon>Discostella</taxon>
    </lineage>
</organism>
<dbReference type="Pfam" id="PF00225">
    <property type="entry name" value="Kinesin"/>
    <property type="match status" value="1"/>
</dbReference>
<feature type="coiled-coil region" evidence="10">
    <location>
        <begin position="1557"/>
        <end position="1591"/>
    </location>
</feature>
<gene>
    <name evidence="14" type="ORF">ACHAWU_009271</name>
</gene>
<dbReference type="Gene3D" id="2.30.29.30">
    <property type="entry name" value="Pleckstrin-homology domain (PH domain)/Phosphotyrosine-binding domain (PTB)"/>
    <property type="match status" value="1"/>
</dbReference>
<dbReference type="InterPro" id="IPR001752">
    <property type="entry name" value="Kinesin_motor_dom"/>
</dbReference>
<feature type="coiled-coil region" evidence="10">
    <location>
        <begin position="2114"/>
        <end position="2165"/>
    </location>
</feature>
<evidence type="ECO:0000259" key="12">
    <source>
        <dbReference type="PROSITE" id="PS50011"/>
    </source>
</evidence>
<dbReference type="InterPro" id="IPR027417">
    <property type="entry name" value="P-loop_NTPase"/>
</dbReference>
<comment type="subcellular location">
    <subcellularLocation>
        <location evidence="1">Cytoplasm</location>
        <location evidence="1">Cytoskeleton</location>
    </subcellularLocation>
</comment>
<feature type="domain" description="Protein kinase" evidence="12">
    <location>
        <begin position="670"/>
        <end position="983"/>
    </location>
</feature>